<evidence type="ECO:0000313" key="4">
    <source>
        <dbReference type="EMBL" id="KAL3860656.1"/>
    </source>
</evidence>
<dbReference type="InterPro" id="IPR050188">
    <property type="entry name" value="RluA_PseudoU_synthase"/>
</dbReference>
<evidence type="ECO:0000256" key="2">
    <source>
        <dbReference type="SAM" id="MobiDB-lite"/>
    </source>
</evidence>
<organism evidence="4 5">
    <name type="scientific">Sinanodonta woodiana</name>
    <name type="common">Chinese pond mussel</name>
    <name type="synonym">Anodonta woodiana</name>
    <dbReference type="NCBI Taxonomy" id="1069815"/>
    <lineage>
        <taxon>Eukaryota</taxon>
        <taxon>Metazoa</taxon>
        <taxon>Spiralia</taxon>
        <taxon>Lophotrochozoa</taxon>
        <taxon>Mollusca</taxon>
        <taxon>Bivalvia</taxon>
        <taxon>Autobranchia</taxon>
        <taxon>Heteroconchia</taxon>
        <taxon>Palaeoheterodonta</taxon>
        <taxon>Unionida</taxon>
        <taxon>Unionoidea</taxon>
        <taxon>Unionidae</taxon>
        <taxon>Unioninae</taxon>
        <taxon>Sinanodonta</taxon>
    </lineage>
</organism>
<dbReference type="InterPro" id="IPR006145">
    <property type="entry name" value="PsdUridine_synth_RsuA/RluA"/>
</dbReference>
<gene>
    <name evidence="4" type="ORF">ACJMK2_010750</name>
</gene>
<keyword evidence="5" id="KW-1185">Reference proteome</keyword>
<comment type="caution">
    <text evidence="4">The sequence shown here is derived from an EMBL/GenBank/DDBJ whole genome shotgun (WGS) entry which is preliminary data.</text>
</comment>
<protein>
    <recommendedName>
        <fullName evidence="3">Pseudouridine synthase RsuA/RluA-like domain-containing protein</fullName>
    </recommendedName>
</protein>
<dbReference type="CDD" id="cd02557">
    <property type="entry name" value="PseudoU_synth_ScRIB2"/>
    <property type="match status" value="1"/>
</dbReference>
<reference evidence="4 5" key="1">
    <citation type="submission" date="2024-11" db="EMBL/GenBank/DDBJ databases">
        <title>Chromosome-level genome assembly of the freshwater bivalve Anodonta woodiana.</title>
        <authorList>
            <person name="Chen X."/>
        </authorList>
    </citation>
    <scope>NUCLEOTIDE SEQUENCE [LARGE SCALE GENOMIC DNA]</scope>
    <source>
        <strain evidence="4">MN2024</strain>
        <tissue evidence="4">Gills</tissue>
    </source>
</reference>
<dbReference type="NCBIfam" id="TIGR00005">
    <property type="entry name" value="rluA_subfam"/>
    <property type="match status" value="1"/>
</dbReference>
<name>A0ABD3VHL7_SINWO</name>
<dbReference type="EMBL" id="JBJQND010000012">
    <property type="protein sequence ID" value="KAL3860656.1"/>
    <property type="molecule type" value="Genomic_DNA"/>
</dbReference>
<dbReference type="AlphaFoldDB" id="A0ABD3VHL7"/>
<dbReference type="PANTHER" id="PTHR21600">
    <property type="entry name" value="MITOCHONDRIAL RNA PSEUDOURIDINE SYNTHASE"/>
    <property type="match status" value="1"/>
</dbReference>
<dbReference type="Gene3D" id="3.30.2350.10">
    <property type="entry name" value="Pseudouridine synthase"/>
    <property type="match status" value="1"/>
</dbReference>
<dbReference type="Pfam" id="PF00849">
    <property type="entry name" value="PseudoU_synth_2"/>
    <property type="match status" value="1"/>
</dbReference>
<feature type="domain" description="Pseudouridine synthase RsuA/RluA-like" evidence="3">
    <location>
        <begin position="207"/>
        <end position="352"/>
    </location>
</feature>
<dbReference type="InterPro" id="IPR020103">
    <property type="entry name" value="PsdUridine_synth_cat_dom_sf"/>
</dbReference>
<evidence type="ECO:0000313" key="5">
    <source>
        <dbReference type="Proteomes" id="UP001634394"/>
    </source>
</evidence>
<dbReference type="Proteomes" id="UP001634394">
    <property type="component" value="Unassembled WGS sequence"/>
</dbReference>
<proteinExistence type="predicted"/>
<evidence type="ECO:0000259" key="3">
    <source>
        <dbReference type="Pfam" id="PF00849"/>
    </source>
</evidence>
<accession>A0ABD3VHL7</accession>
<dbReference type="PANTHER" id="PTHR21600:SF40">
    <property type="entry name" value="PSEUDOURIDYLATE SYNTHASE RPUSD2"/>
    <property type="match status" value="1"/>
</dbReference>
<dbReference type="SUPFAM" id="SSF55120">
    <property type="entry name" value="Pseudouridine synthase"/>
    <property type="match status" value="1"/>
</dbReference>
<dbReference type="InterPro" id="IPR006225">
    <property type="entry name" value="PsdUridine_synth_RluC/D"/>
</dbReference>
<sequence>MLYCWLRTSVYLDSSILGYRLTARETRTHLLGFLVKSLSSLSQMSQITEPNKQGGADVKPVQLSKRAQKRLKRLNKVHEQKTSHNAPVAIPPDEAEEGFTDACMRETEYYFENGLRKVYPYFYTFSTYVKERWFGRTVLDVLGKEFRSDSVESYKERIDQGLVTVNGKAVTADFILGQNQLLANTLHRHENPVRDQKIQVISDTPEIMVINKPSSIPCHPCGRYRHNSIIFILAKEHGYHHLKVLHRLDRLTSGVLIIPKTLKTSQKMETQLAKRQIQKEYVCRVEGEFPDGIVECKEPLEYISHKIGLIKVSPKGKHSSTTFQKLSFNGKSSVVKCLPHTGRTHQIRVHLQFLGYPILNDPFYNSTAFGSQKGKGGIFERSQDEIVEELTKHHNVGMWVKGENTLLKKRLEELKSSQNKVKSHQSEKSTAEQECTSPAVESGTLQTRDDSSNNVLIVEDQPPCKKVKCANTCKPWKESEEETVNIDESTMENTVTPCDEKSFDSQKCNLTLIPNETESTCTKNDVTDENSEVHANGSQSDKHGHHINKNGFDWSKWIPDEHCQDCQLLFVDPEPKDLILYLHALKYKGPDWEYEAELPEWALPDWKEPDTGN</sequence>
<feature type="region of interest" description="Disordered" evidence="2">
    <location>
        <begin position="417"/>
        <end position="447"/>
    </location>
</feature>
<evidence type="ECO:0000256" key="1">
    <source>
        <dbReference type="PIRSR" id="PIRSR606225-1"/>
    </source>
</evidence>
<feature type="active site" evidence="1">
    <location>
        <position position="249"/>
    </location>
</feature>